<evidence type="ECO:0000313" key="11">
    <source>
        <dbReference type="Proteomes" id="UP001501337"/>
    </source>
</evidence>
<keyword evidence="5 6" id="KW-0449">Lipoprotein</keyword>
<comment type="similarity">
    <text evidence="6">Belongs to the Pal lipoprotein family.</text>
</comment>
<dbReference type="PROSITE" id="PS51257">
    <property type="entry name" value="PROKAR_LIPOPROTEIN"/>
    <property type="match status" value="1"/>
</dbReference>
<dbReference type="Proteomes" id="UP001501337">
    <property type="component" value="Unassembled WGS sequence"/>
</dbReference>
<keyword evidence="2 6" id="KW-0472">Membrane</keyword>
<dbReference type="InterPro" id="IPR039001">
    <property type="entry name" value="Pal"/>
</dbReference>
<dbReference type="PRINTS" id="PR01021">
    <property type="entry name" value="OMPADOMAIN"/>
</dbReference>
<dbReference type="InterPro" id="IPR006664">
    <property type="entry name" value="OMP_bac"/>
</dbReference>
<dbReference type="PANTHER" id="PTHR30329">
    <property type="entry name" value="STATOR ELEMENT OF FLAGELLAR MOTOR COMPLEX"/>
    <property type="match status" value="1"/>
</dbReference>
<evidence type="ECO:0000256" key="8">
    <source>
        <dbReference type="SAM" id="SignalP"/>
    </source>
</evidence>
<protein>
    <recommendedName>
        <fullName evidence="6">Peptidoglycan-associated lipoprotein</fullName>
        <shortName evidence="6">PAL</shortName>
    </recommendedName>
</protein>
<evidence type="ECO:0000256" key="5">
    <source>
        <dbReference type="ARBA" id="ARBA00023288"/>
    </source>
</evidence>
<comment type="subunit">
    <text evidence="6">The Tol-Pal system is composed of five core proteins: the inner membrane proteins TolA, TolQ and TolR, the periplasmic protein TolB and the outer membrane protein Pal. They form a network linking the inner and outer membranes and the peptidoglycan layer.</text>
</comment>
<proteinExistence type="inferred from homology"/>
<evidence type="ECO:0000256" key="3">
    <source>
        <dbReference type="ARBA" id="ARBA00023139"/>
    </source>
</evidence>
<dbReference type="PANTHER" id="PTHR30329:SF21">
    <property type="entry name" value="LIPOPROTEIN YIAD-RELATED"/>
    <property type="match status" value="1"/>
</dbReference>
<evidence type="ECO:0000259" key="9">
    <source>
        <dbReference type="PROSITE" id="PS51123"/>
    </source>
</evidence>
<evidence type="ECO:0000256" key="7">
    <source>
        <dbReference type="SAM" id="MobiDB-lite"/>
    </source>
</evidence>
<dbReference type="PROSITE" id="PS51123">
    <property type="entry name" value="OMPA_2"/>
    <property type="match status" value="1"/>
</dbReference>
<keyword evidence="6" id="KW-0131">Cell cycle</keyword>
<dbReference type="EMBL" id="BAABBO010000001">
    <property type="protein sequence ID" value="GAA3951163.1"/>
    <property type="molecule type" value="Genomic_DNA"/>
</dbReference>
<comment type="function">
    <text evidence="6">Part of the Tol-Pal system, which plays a role in outer membrane invagination during cell division and is important for maintaining outer membrane integrity.</text>
</comment>
<evidence type="ECO:0000256" key="4">
    <source>
        <dbReference type="ARBA" id="ARBA00023237"/>
    </source>
</evidence>
<keyword evidence="3 6" id="KW-0564">Palmitate</keyword>
<feature type="domain" description="OmpA-like" evidence="9">
    <location>
        <begin position="75"/>
        <end position="189"/>
    </location>
</feature>
<dbReference type="InterPro" id="IPR006665">
    <property type="entry name" value="OmpA-like"/>
</dbReference>
<dbReference type="Gene3D" id="3.30.1330.60">
    <property type="entry name" value="OmpA-like domain"/>
    <property type="match status" value="1"/>
</dbReference>
<gene>
    <name evidence="6 10" type="primary">pal</name>
    <name evidence="10" type="ORF">GCM10022278_07940</name>
</gene>
<evidence type="ECO:0000313" key="10">
    <source>
        <dbReference type="EMBL" id="GAA3951163.1"/>
    </source>
</evidence>
<feature type="chain" id="PRO_5047279756" description="Peptidoglycan-associated lipoprotein" evidence="8">
    <location>
        <begin position="24"/>
        <end position="189"/>
    </location>
</feature>
<dbReference type="SUPFAM" id="SSF103088">
    <property type="entry name" value="OmpA-like"/>
    <property type="match status" value="1"/>
</dbReference>
<dbReference type="HAMAP" id="MF_02204">
    <property type="entry name" value="Pal"/>
    <property type="match status" value="1"/>
</dbReference>
<reference evidence="11" key="1">
    <citation type="journal article" date="2019" name="Int. J. Syst. Evol. Microbiol.">
        <title>The Global Catalogue of Microorganisms (GCM) 10K type strain sequencing project: providing services to taxonomists for standard genome sequencing and annotation.</title>
        <authorList>
            <consortium name="The Broad Institute Genomics Platform"/>
            <consortium name="The Broad Institute Genome Sequencing Center for Infectious Disease"/>
            <person name="Wu L."/>
            <person name="Ma J."/>
        </authorList>
    </citation>
    <scope>NUCLEOTIDE SEQUENCE [LARGE SCALE GENOMIC DNA]</scope>
    <source>
        <strain evidence="11">JCM 17555</strain>
    </source>
</reference>
<dbReference type="RefSeq" id="WP_344803489.1">
    <property type="nucleotide sequence ID" value="NZ_BAABBO010000001.1"/>
</dbReference>
<feature type="signal peptide" evidence="8">
    <location>
        <begin position="1"/>
        <end position="23"/>
    </location>
</feature>
<dbReference type="Pfam" id="PF00691">
    <property type="entry name" value="OmpA"/>
    <property type="match status" value="1"/>
</dbReference>
<evidence type="ECO:0000256" key="1">
    <source>
        <dbReference type="ARBA" id="ARBA00022729"/>
    </source>
</evidence>
<keyword evidence="4 6" id="KW-0998">Cell outer membrane</keyword>
<name>A0ABP7NNY3_9GAMM</name>
<evidence type="ECO:0000256" key="2">
    <source>
        <dbReference type="ARBA" id="ARBA00023136"/>
    </source>
</evidence>
<dbReference type="CDD" id="cd07185">
    <property type="entry name" value="OmpA_C-like"/>
    <property type="match status" value="1"/>
</dbReference>
<keyword evidence="11" id="KW-1185">Reference proteome</keyword>
<comment type="caution">
    <text evidence="10">The sequence shown here is derived from an EMBL/GenBank/DDBJ whole genome shotgun (WGS) entry which is preliminary data.</text>
</comment>
<dbReference type="InterPro" id="IPR036737">
    <property type="entry name" value="OmpA-like_sf"/>
</dbReference>
<feature type="region of interest" description="Disordered" evidence="7">
    <location>
        <begin position="27"/>
        <end position="74"/>
    </location>
</feature>
<comment type="subcellular location">
    <subcellularLocation>
        <location evidence="6">Cell outer membrane</location>
        <topology evidence="6">Lipid-anchor</topology>
    </subcellularLocation>
</comment>
<organism evidence="10 11">
    <name type="scientific">Allohahella marinimesophila</name>
    <dbReference type="NCBI Taxonomy" id="1054972"/>
    <lineage>
        <taxon>Bacteria</taxon>
        <taxon>Pseudomonadati</taxon>
        <taxon>Pseudomonadota</taxon>
        <taxon>Gammaproteobacteria</taxon>
        <taxon>Oceanospirillales</taxon>
        <taxon>Hahellaceae</taxon>
        <taxon>Allohahella</taxon>
    </lineage>
</organism>
<evidence type="ECO:0000256" key="6">
    <source>
        <dbReference type="HAMAP-Rule" id="MF_02204"/>
    </source>
</evidence>
<keyword evidence="1 6" id="KW-0732">Signal</keyword>
<feature type="compositionally biased region" description="Low complexity" evidence="7">
    <location>
        <begin position="44"/>
        <end position="59"/>
    </location>
</feature>
<keyword evidence="6" id="KW-0132">Cell division</keyword>
<accession>A0ABP7NNY3</accession>
<dbReference type="InterPro" id="IPR050330">
    <property type="entry name" value="Bact_OuterMem_StrucFunc"/>
</dbReference>
<sequence length="189" mass="20698">MNMIGLRSILLASVAGVFLSACAGQDQRPDLDSDTVGLEDDTNGSESTGFGSSGGLSEQQLEEQARQQEQDALTAEQDALRDVRVFYFEFDKALVEPAAQVPLRAHATYLSNNPNTSVVLNGYTDERGTKEYNLALGERRAKAIERFLLVNGAADTQVETVSFGEEFPANYGSSDDAYSKNRRVVLEYR</sequence>